<sequence length="130" mass="14709">MSSPTFLRALMTAICKTAIIADCSTFRVDTTVIKQRVPILLKYLDSDIEKELQALYALQASIVKLDQPANLLWMFFNCLFDEEVISEDAFYKQESSKDPGEQNVQKGVALKSATAFFTWLREAEEESEGN</sequence>
<dbReference type="CDD" id="cd11559">
    <property type="entry name" value="W2_eIF4G1_like"/>
    <property type="match status" value="1"/>
</dbReference>
<dbReference type="SMART" id="SM00515">
    <property type="entry name" value="eIF5C"/>
    <property type="match status" value="1"/>
</dbReference>
<dbReference type="Proteomes" id="UP000006813">
    <property type="component" value="Unassembled WGS sequence"/>
</dbReference>
<reference evidence="2 3" key="1">
    <citation type="journal article" date="2011" name="Nature">
        <title>Genome sequencing reveals insights into physiology and longevity of the naked mole rat.</title>
        <authorList>
            <person name="Kim E.B."/>
            <person name="Fang X."/>
            <person name="Fushan A.A."/>
            <person name="Huang Z."/>
            <person name="Lobanov A.V."/>
            <person name="Han L."/>
            <person name="Marino S.M."/>
            <person name="Sun X."/>
            <person name="Turanov A.A."/>
            <person name="Yang P."/>
            <person name="Yim S.H."/>
            <person name="Zhao X."/>
            <person name="Kasaikina M.V."/>
            <person name="Stoletzki N."/>
            <person name="Peng C."/>
            <person name="Polak P."/>
            <person name="Xiong Z."/>
            <person name="Kiezun A."/>
            <person name="Zhu Y."/>
            <person name="Chen Y."/>
            <person name="Kryukov G.V."/>
            <person name="Zhang Q."/>
            <person name="Peshkin L."/>
            <person name="Yang L."/>
            <person name="Bronson R.T."/>
            <person name="Buffenstein R."/>
            <person name="Wang B."/>
            <person name="Han C."/>
            <person name="Li Q."/>
            <person name="Chen L."/>
            <person name="Zhao W."/>
            <person name="Sunyaev S.R."/>
            <person name="Park T.J."/>
            <person name="Zhang G."/>
            <person name="Wang J."/>
            <person name="Gladyshev V.N."/>
        </authorList>
    </citation>
    <scope>NUCLEOTIDE SEQUENCE [LARGE SCALE GENOMIC DNA]</scope>
</reference>
<protein>
    <submittedName>
        <fullName evidence="2">Eukaryotic translation initiation factor 4 gamma 3</fullName>
    </submittedName>
</protein>
<gene>
    <name evidence="2" type="ORF">GW7_09779</name>
</gene>
<evidence type="ECO:0000313" key="2">
    <source>
        <dbReference type="EMBL" id="EHB13375.1"/>
    </source>
</evidence>
<dbReference type="Gene3D" id="1.25.40.180">
    <property type="match status" value="1"/>
</dbReference>
<dbReference type="FunFam" id="1.25.40.180:FF:000002">
    <property type="entry name" value="Eukaryotic translation initiation factor 4 gamma, 3, putative"/>
    <property type="match status" value="1"/>
</dbReference>
<accession>G5BVR5</accession>
<dbReference type="InterPro" id="IPR016024">
    <property type="entry name" value="ARM-type_fold"/>
</dbReference>
<dbReference type="SUPFAM" id="SSF48371">
    <property type="entry name" value="ARM repeat"/>
    <property type="match status" value="1"/>
</dbReference>
<dbReference type="InterPro" id="IPR003307">
    <property type="entry name" value="W2_domain"/>
</dbReference>
<name>G5BVR5_HETGA</name>
<dbReference type="InParanoid" id="G5BVR5"/>
<dbReference type="Pfam" id="PF02020">
    <property type="entry name" value="W2"/>
    <property type="match status" value="1"/>
</dbReference>
<proteinExistence type="predicted"/>
<evidence type="ECO:0000259" key="1">
    <source>
        <dbReference type="PROSITE" id="PS51363"/>
    </source>
</evidence>
<keyword evidence="2" id="KW-0396">Initiation factor</keyword>
<dbReference type="EMBL" id="JH172093">
    <property type="protein sequence ID" value="EHB13375.1"/>
    <property type="molecule type" value="Genomic_DNA"/>
</dbReference>
<dbReference type="AlphaFoldDB" id="G5BVR5"/>
<evidence type="ECO:0000313" key="3">
    <source>
        <dbReference type="Proteomes" id="UP000006813"/>
    </source>
</evidence>
<keyword evidence="2" id="KW-0648">Protein biosynthesis</keyword>
<dbReference type="GO" id="GO:0003743">
    <property type="term" value="F:translation initiation factor activity"/>
    <property type="evidence" value="ECO:0007669"/>
    <property type="project" value="UniProtKB-KW"/>
</dbReference>
<feature type="domain" description="W2" evidence="1">
    <location>
        <begin position="1"/>
        <end position="130"/>
    </location>
</feature>
<organism evidence="2 3">
    <name type="scientific">Heterocephalus glaber</name>
    <name type="common">Naked mole rat</name>
    <dbReference type="NCBI Taxonomy" id="10181"/>
    <lineage>
        <taxon>Eukaryota</taxon>
        <taxon>Metazoa</taxon>
        <taxon>Chordata</taxon>
        <taxon>Craniata</taxon>
        <taxon>Vertebrata</taxon>
        <taxon>Euteleostomi</taxon>
        <taxon>Mammalia</taxon>
        <taxon>Eutheria</taxon>
        <taxon>Euarchontoglires</taxon>
        <taxon>Glires</taxon>
        <taxon>Rodentia</taxon>
        <taxon>Hystricomorpha</taxon>
        <taxon>Bathyergidae</taxon>
        <taxon>Heterocephalus</taxon>
    </lineage>
</organism>
<dbReference type="STRING" id="10181.G5BVR5"/>
<dbReference type="PROSITE" id="PS51363">
    <property type="entry name" value="W2"/>
    <property type="match status" value="1"/>
</dbReference>